<evidence type="ECO:0000313" key="5">
    <source>
        <dbReference type="EMBL" id="MBB2176522.1"/>
    </source>
</evidence>
<dbReference type="RefSeq" id="WP_182943872.1">
    <property type="nucleotide sequence ID" value="NZ_JABEQH010000014.1"/>
</dbReference>
<reference evidence="5 6" key="1">
    <citation type="submission" date="2020-04" db="EMBL/GenBank/DDBJ databases">
        <title>Description of novel Gluconacetobacter.</title>
        <authorList>
            <person name="Sombolestani A."/>
        </authorList>
    </citation>
    <scope>NUCLEOTIDE SEQUENCE [LARGE SCALE GENOMIC DNA]</scope>
    <source>
        <strain evidence="5 6">LMG 21312</strain>
    </source>
</reference>
<dbReference type="AlphaFoldDB" id="A0A7W4J8R4"/>
<organism evidence="5 6">
    <name type="scientific">Gluconacetobacter johannae</name>
    <dbReference type="NCBI Taxonomy" id="112140"/>
    <lineage>
        <taxon>Bacteria</taxon>
        <taxon>Pseudomonadati</taxon>
        <taxon>Pseudomonadota</taxon>
        <taxon>Alphaproteobacteria</taxon>
        <taxon>Acetobacterales</taxon>
        <taxon>Acetobacteraceae</taxon>
        <taxon>Gluconacetobacter</taxon>
    </lineage>
</organism>
<dbReference type="InterPro" id="IPR002547">
    <property type="entry name" value="tRNA-bd_dom"/>
</dbReference>
<dbReference type="PANTHER" id="PTHR11586:SF37">
    <property type="entry name" value="TRNA-BINDING DOMAIN-CONTAINING PROTEIN"/>
    <property type="match status" value="1"/>
</dbReference>
<dbReference type="InterPro" id="IPR051270">
    <property type="entry name" value="Tyrosine-tRNA_ligase_regulator"/>
</dbReference>
<gene>
    <name evidence="5" type="ORF">HLH21_11365</name>
</gene>
<name>A0A7W4J8R4_9PROT</name>
<dbReference type="FunFam" id="2.40.50.140:FF:000165">
    <property type="entry name" value="Chaperone CsaA"/>
    <property type="match status" value="1"/>
</dbReference>
<dbReference type="Proteomes" id="UP000561066">
    <property type="component" value="Unassembled WGS sequence"/>
</dbReference>
<evidence type="ECO:0000256" key="2">
    <source>
        <dbReference type="ARBA" id="ARBA00022884"/>
    </source>
</evidence>
<dbReference type="NCBIfam" id="NF007495">
    <property type="entry name" value="PRK10089.1-4"/>
    <property type="match status" value="1"/>
</dbReference>
<dbReference type="InterPro" id="IPR008231">
    <property type="entry name" value="CsaA"/>
</dbReference>
<dbReference type="PROSITE" id="PS50886">
    <property type="entry name" value="TRBD"/>
    <property type="match status" value="1"/>
</dbReference>
<dbReference type="PANTHER" id="PTHR11586">
    <property type="entry name" value="TRNA-AMINOACYLATION COFACTOR ARC1 FAMILY MEMBER"/>
    <property type="match status" value="1"/>
</dbReference>
<dbReference type="EMBL" id="JABEQH010000014">
    <property type="protein sequence ID" value="MBB2176522.1"/>
    <property type="molecule type" value="Genomic_DNA"/>
</dbReference>
<dbReference type="InterPro" id="IPR012340">
    <property type="entry name" value="NA-bd_OB-fold"/>
</dbReference>
<evidence type="ECO:0000256" key="1">
    <source>
        <dbReference type="ARBA" id="ARBA00022555"/>
    </source>
</evidence>
<dbReference type="Gene3D" id="2.40.50.140">
    <property type="entry name" value="Nucleic acid-binding proteins"/>
    <property type="match status" value="1"/>
</dbReference>
<evidence type="ECO:0000313" key="6">
    <source>
        <dbReference type="Proteomes" id="UP000561066"/>
    </source>
</evidence>
<proteinExistence type="predicted"/>
<dbReference type="CDD" id="cd02798">
    <property type="entry name" value="tRNA_bind_CsaA"/>
    <property type="match status" value="1"/>
</dbReference>
<dbReference type="Pfam" id="PF01588">
    <property type="entry name" value="tRNA_bind"/>
    <property type="match status" value="1"/>
</dbReference>
<keyword evidence="2 3" id="KW-0694">RNA-binding</keyword>
<feature type="domain" description="TRNA-binding" evidence="4">
    <location>
        <begin position="17"/>
        <end position="121"/>
    </location>
</feature>
<dbReference type="NCBIfam" id="TIGR02222">
    <property type="entry name" value="chap_CsaA"/>
    <property type="match status" value="1"/>
</dbReference>
<accession>A0A7W4J8R4</accession>
<dbReference type="SUPFAM" id="SSF50249">
    <property type="entry name" value="Nucleic acid-binding proteins"/>
    <property type="match status" value="1"/>
</dbReference>
<keyword evidence="1 3" id="KW-0820">tRNA-binding</keyword>
<dbReference type="GO" id="GO:0000049">
    <property type="term" value="F:tRNA binding"/>
    <property type="evidence" value="ECO:0007669"/>
    <property type="project" value="UniProtKB-UniRule"/>
</dbReference>
<protein>
    <submittedName>
        <fullName evidence="5">tRNA-binding protein</fullName>
    </submittedName>
</protein>
<evidence type="ECO:0000256" key="3">
    <source>
        <dbReference type="PROSITE-ProRule" id="PRU00209"/>
    </source>
</evidence>
<evidence type="ECO:0000259" key="4">
    <source>
        <dbReference type="PROSITE" id="PS50886"/>
    </source>
</evidence>
<sequence>MTDIDPTGPSPSTDIETFARLDIRVGTVVDARPFPAARKPAFQLWIDFGPRIGVKRSSAQITRHYTPDLLIGRQVCAVVNFPPRQIGPFRSEVLTLGMPDDKGDVVLIRPDQTVPDGGKLF</sequence>
<keyword evidence="6" id="KW-1185">Reference proteome</keyword>
<comment type="caution">
    <text evidence="5">The sequence shown here is derived from an EMBL/GenBank/DDBJ whole genome shotgun (WGS) entry which is preliminary data.</text>
</comment>
<dbReference type="NCBIfam" id="NF007494">
    <property type="entry name" value="PRK10089.1-3"/>
    <property type="match status" value="1"/>
</dbReference>